<dbReference type="Proteomes" id="UP000184076">
    <property type="component" value="Unassembled WGS sequence"/>
</dbReference>
<comment type="catalytic activity">
    <reaction evidence="1">
        <text>ATP + protein L-histidine = ADP + protein N-phospho-L-histidine.</text>
        <dbReference type="EC" id="2.7.13.3"/>
    </reaction>
</comment>
<name>A0A1M5ALR0_9BACT</name>
<gene>
    <name evidence="14" type="ORF">SAMN02745206_01722</name>
</gene>
<dbReference type="RefSeq" id="WP_073038592.1">
    <property type="nucleotide sequence ID" value="NZ_FQVB01000015.1"/>
</dbReference>
<dbReference type="PANTHER" id="PTHR43065">
    <property type="entry name" value="SENSOR HISTIDINE KINASE"/>
    <property type="match status" value="1"/>
</dbReference>
<keyword evidence="4" id="KW-0808">Transferase</keyword>
<dbReference type="Gene3D" id="3.30.565.10">
    <property type="entry name" value="Histidine kinase-like ATPase, C-terminal domain"/>
    <property type="match status" value="1"/>
</dbReference>
<dbReference type="InterPro" id="IPR003594">
    <property type="entry name" value="HATPase_dom"/>
</dbReference>
<keyword evidence="3 9" id="KW-0597">Phosphoprotein</keyword>
<dbReference type="PANTHER" id="PTHR43065:SF46">
    <property type="entry name" value="C4-DICARBOXYLATE TRANSPORT SENSOR PROTEIN DCTB"/>
    <property type="match status" value="1"/>
</dbReference>
<evidence type="ECO:0000256" key="5">
    <source>
        <dbReference type="ARBA" id="ARBA00022741"/>
    </source>
</evidence>
<dbReference type="NCBIfam" id="TIGR00229">
    <property type="entry name" value="sensory_box"/>
    <property type="match status" value="4"/>
</dbReference>
<dbReference type="InterPro" id="IPR001610">
    <property type="entry name" value="PAC"/>
</dbReference>
<dbReference type="Gene3D" id="3.30.450.20">
    <property type="entry name" value="PAS domain"/>
    <property type="match status" value="4"/>
</dbReference>
<feature type="domain" description="PAC" evidence="13">
    <location>
        <begin position="88"/>
        <end position="141"/>
    </location>
</feature>
<dbReference type="InterPro" id="IPR000700">
    <property type="entry name" value="PAS-assoc_C"/>
</dbReference>
<dbReference type="Pfam" id="PF13426">
    <property type="entry name" value="PAS_9"/>
    <property type="match status" value="1"/>
</dbReference>
<feature type="domain" description="PAS" evidence="12">
    <location>
        <begin position="12"/>
        <end position="71"/>
    </location>
</feature>
<organism evidence="14 15">
    <name type="scientific">Desulfacinum infernum DSM 9756</name>
    <dbReference type="NCBI Taxonomy" id="1121391"/>
    <lineage>
        <taxon>Bacteria</taxon>
        <taxon>Pseudomonadati</taxon>
        <taxon>Thermodesulfobacteriota</taxon>
        <taxon>Syntrophobacteria</taxon>
        <taxon>Syntrophobacterales</taxon>
        <taxon>Syntrophobacteraceae</taxon>
        <taxon>Desulfacinum</taxon>
    </lineage>
</organism>
<dbReference type="InterPro" id="IPR001789">
    <property type="entry name" value="Sig_transdc_resp-reg_receiver"/>
</dbReference>
<evidence type="ECO:0000259" key="11">
    <source>
        <dbReference type="PROSITE" id="PS50110"/>
    </source>
</evidence>
<dbReference type="Pfam" id="PF08447">
    <property type="entry name" value="PAS_3"/>
    <property type="match status" value="1"/>
</dbReference>
<evidence type="ECO:0000256" key="1">
    <source>
        <dbReference type="ARBA" id="ARBA00000085"/>
    </source>
</evidence>
<feature type="domain" description="PAC" evidence="13">
    <location>
        <begin position="333"/>
        <end position="384"/>
    </location>
</feature>
<evidence type="ECO:0000256" key="7">
    <source>
        <dbReference type="ARBA" id="ARBA00022840"/>
    </source>
</evidence>
<dbReference type="STRING" id="1121391.SAMN02745206_01722"/>
<dbReference type="SMART" id="SM00091">
    <property type="entry name" value="PAS"/>
    <property type="match status" value="4"/>
</dbReference>
<dbReference type="SUPFAM" id="SSF55874">
    <property type="entry name" value="ATPase domain of HSP90 chaperone/DNA topoisomerase II/histidine kinase"/>
    <property type="match status" value="1"/>
</dbReference>
<evidence type="ECO:0000313" key="15">
    <source>
        <dbReference type="Proteomes" id="UP000184076"/>
    </source>
</evidence>
<feature type="domain" description="Response regulatory" evidence="11">
    <location>
        <begin position="763"/>
        <end position="879"/>
    </location>
</feature>
<dbReference type="AlphaFoldDB" id="A0A1M5ALR0"/>
<dbReference type="InterPro" id="IPR036890">
    <property type="entry name" value="HATPase_C_sf"/>
</dbReference>
<evidence type="ECO:0000256" key="8">
    <source>
        <dbReference type="ARBA" id="ARBA00023012"/>
    </source>
</evidence>
<dbReference type="GO" id="GO:0000155">
    <property type="term" value="F:phosphorelay sensor kinase activity"/>
    <property type="evidence" value="ECO:0007669"/>
    <property type="project" value="InterPro"/>
</dbReference>
<evidence type="ECO:0000259" key="13">
    <source>
        <dbReference type="PROSITE" id="PS50113"/>
    </source>
</evidence>
<dbReference type="InterPro" id="IPR013655">
    <property type="entry name" value="PAS_fold_3"/>
</dbReference>
<dbReference type="PROSITE" id="PS50112">
    <property type="entry name" value="PAS"/>
    <property type="match status" value="4"/>
</dbReference>
<dbReference type="InterPro" id="IPR005467">
    <property type="entry name" value="His_kinase_dom"/>
</dbReference>
<dbReference type="PROSITE" id="PS50113">
    <property type="entry name" value="PAC"/>
    <property type="match status" value="3"/>
</dbReference>
<dbReference type="SMART" id="SM00448">
    <property type="entry name" value="REC"/>
    <property type="match status" value="1"/>
</dbReference>
<proteinExistence type="predicted"/>
<dbReference type="InterPro" id="IPR004358">
    <property type="entry name" value="Sig_transdc_His_kin-like_C"/>
</dbReference>
<dbReference type="Gene3D" id="1.10.287.130">
    <property type="match status" value="1"/>
</dbReference>
<evidence type="ECO:0000256" key="4">
    <source>
        <dbReference type="ARBA" id="ARBA00022679"/>
    </source>
</evidence>
<dbReference type="InterPro" id="IPR011006">
    <property type="entry name" value="CheY-like_superfamily"/>
</dbReference>
<dbReference type="InterPro" id="IPR000014">
    <property type="entry name" value="PAS"/>
</dbReference>
<protein>
    <recommendedName>
        <fullName evidence="2">histidine kinase</fullName>
        <ecNumber evidence="2">2.7.13.3</ecNumber>
    </recommendedName>
</protein>
<dbReference type="CDD" id="cd00130">
    <property type="entry name" value="PAS"/>
    <property type="match status" value="4"/>
</dbReference>
<evidence type="ECO:0000259" key="10">
    <source>
        <dbReference type="PROSITE" id="PS50109"/>
    </source>
</evidence>
<dbReference type="InterPro" id="IPR013656">
    <property type="entry name" value="PAS_4"/>
</dbReference>
<dbReference type="CDD" id="cd00082">
    <property type="entry name" value="HisKA"/>
    <property type="match status" value="1"/>
</dbReference>
<dbReference type="InterPro" id="IPR003661">
    <property type="entry name" value="HisK_dim/P_dom"/>
</dbReference>
<dbReference type="PROSITE" id="PS50110">
    <property type="entry name" value="RESPONSE_REGULATORY"/>
    <property type="match status" value="1"/>
</dbReference>
<keyword evidence="7" id="KW-0067">ATP-binding</keyword>
<dbReference type="SUPFAM" id="SSF55785">
    <property type="entry name" value="PYP-like sensor domain (PAS domain)"/>
    <property type="match status" value="4"/>
</dbReference>
<dbReference type="SMART" id="SM00387">
    <property type="entry name" value="HATPase_c"/>
    <property type="match status" value="1"/>
</dbReference>
<accession>A0A1M5ALR0</accession>
<dbReference type="PRINTS" id="PR00344">
    <property type="entry name" value="BCTRLSENSOR"/>
</dbReference>
<sequence>MDVQQNRDRVFPIDLYRSFLEASDKIALRMTPDGRILYMNPFGLRFFGYSEVELIGQKLSDTLLPFRKPDEPLYEDLAPRIASDPARHLHHVNRNRRRDDSLVWVAWTNLPLFDSAGRVEEILCIGTDITDLMTAQSRYRILFEHTGQAMALLDKSDTILMVNRRFEDLTGYSKEEVEGRLAWTVLIHEEDSKHMPDCRERRTTGDPEAPAQYEFRLRTRSGRQRHVLATLTRMPGTKQTICALLDITDRVRAERDLELQKAYFEAIYQNSPDAVALVDPQDRIVSINNAFSRLFQYEPDEVIGLPINDLITDASSRAHADNLSRQALQGIPFEVESKRKRRDGSLVDVAIVAAPIRLDGRLVGVYAAYRDIRPRKEAERALREMDEKYRLIVDHSNDAIFVLQDGFVRFWNPRFRAWTGYSDGEISRLPAEQLIHPEDRSFVLNYHRRRLAGEDNVPSSYRFRALTKDGSILWIHINAIVVDWDGRPATINFARDFTREKELESQLLQAQKMEAVGTLAGGIAHDFNNLLQSIQGYTELLLLNKDPDHPDRRRIQRILESIEKGTELARQLLTFSRKLESRLKPLNLNREIIQIKTLLERTIPKMIRIRLDLDPNVPAILADTAQITQLIMNLVVNAKDAMPEGGRITIATEGVADPSNLPPSLPPGSYVRLTVQDTGTGIPPEVQDKIFEPFFTTKPIGHGTGLGLSMVYGIVQNHGGTIFCDSEPGRGARFRIYFPTVPDRPARNMSQDSFGPTARRAGNILLVDDEETIREFGREMLEYCGHKVFTARDGEEAVDVYRHHIGTIDLVVLDWIMPGMGGRKCMEQILALNPRARIIIASGYSPTEAPQEVVRAAAFDFVAKPYQMQRLLEIIDRALDYSVSEP</sequence>
<dbReference type="SMART" id="SM00388">
    <property type="entry name" value="HisKA"/>
    <property type="match status" value="1"/>
</dbReference>
<dbReference type="InterPro" id="IPR036097">
    <property type="entry name" value="HisK_dim/P_sf"/>
</dbReference>
<feature type="domain" description="PAC" evidence="13">
    <location>
        <begin position="459"/>
        <end position="509"/>
    </location>
</feature>
<feature type="domain" description="PAS" evidence="12">
    <location>
        <begin position="260"/>
        <end position="304"/>
    </location>
</feature>
<dbReference type="Pfam" id="PF08448">
    <property type="entry name" value="PAS_4"/>
    <property type="match status" value="1"/>
</dbReference>
<feature type="modified residue" description="4-aspartylphosphate" evidence="9">
    <location>
        <position position="814"/>
    </location>
</feature>
<dbReference type="EMBL" id="FQVB01000015">
    <property type="protein sequence ID" value="SHF31163.1"/>
    <property type="molecule type" value="Genomic_DNA"/>
</dbReference>
<dbReference type="GO" id="GO:0006355">
    <property type="term" value="P:regulation of DNA-templated transcription"/>
    <property type="evidence" value="ECO:0007669"/>
    <property type="project" value="InterPro"/>
</dbReference>
<dbReference type="Pfam" id="PF02518">
    <property type="entry name" value="HATPase_c"/>
    <property type="match status" value="1"/>
</dbReference>
<dbReference type="GO" id="GO:0005524">
    <property type="term" value="F:ATP binding"/>
    <property type="evidence" value="ECO:0007669"/>
    <property type="project" value="UniProtKB-KW"/>
</dbReference>
<dbReference type="InterPro" id="IPR035965">
    <property type="entry name" value="PAS-like_dom_sf"/>
</dbReference>
<keyword evidence="15" id="KW-1185">Reference proteome</keyword>
<dbReference type="SUPFAM" id="SSF47384">
    <property type="entry name" value="Homodimeric domain of signal transducing histidine kinase"/>
    <property type="match status" value="1"/>
</dbReference>
<evidence type="ECO:0000256" key="3">
    <source>
        <dbReference type="ARBA" id="ARBA00022553"/>
    </source>
</evidence>
<dbReference type="SUPFAM" id="SSF52172">
    <property type="entry name" value="CheY-like"/>
    <property type="match status" value="1"/>
</dbReference>
<evidence type="ECO:0000256" key="2">
    <source>
        <dbReference type="ARBA" id="ARBA00012438"/>
    </source>
</evidence>
<dbReference type="Gene3D" id="3.40.50.2300">
    <property type="match status" value="1"/>
</dbReference>
<dbReference type="PROSITE" id="PS50109">
    <property type="entry name" value="HIS_KIN"/>
    <property type="match status" value="1"/>
</dbReference>
<dbReference type="EC" id="2.7.13.3" evidence="2"/>
<dbReference type="Pfam" id="PF00072">
    <property type="entry name" value="Response_reg"/>
    <property type="match status" value="1"/>
</dbReference>
<dbReference type="Pfam" id="PF00512">
    <property type="entry name" value="HisKA"/>
    <property type="match status" value="1"/>
</dbReference>
<evidence type="ECO:0000256" key="9">
    <source>
        <dbReference type="PROSITE-ProRule" id="PRU00169"/>
    </source>
</evidence>
<dbReference type="OrthoDB" id="9761263at2"/>
<dbReference type="SMART" id="SM00086">
    <property type="entry name" value="PAC"/>
    <property type="match status" value="4"/>
</dbReference>
<reference evidence="15" key="1">
    <citation type="submission" date="2016-11" db="EMBL/GenBank/DDBJ databases">
        <authorList>
            <person name="Varghese N."/>
            <person name="Submissions S."/>
        </authorList>
    </citation>
    <scope>NUCLEOTIDE SEQUENCE [LARGE SCALE GENOMIC DNA]</scope>
    <source>
        <strain evidence="15">DSM 9756</strain>
    </source>
</reference>
<evidence type="ECO:0000256" key="6">
    <source>
        <dbReference type="ARBA" id="ARBA00022777"/>
    </source>
</evidence>
<dbReference type="Pfam" id="PF00989">
    <property type="entry name" value="PAS"/>
    <property type="match status" value="1"/>
</dbReference>
<evidence type="ECO:0000259" key="12">
    <source>
        <dbReference type="PROSITE" id="PS50112"/>
    </source>
</evidence>
<evidence type="ECO:0000313" key="14">
    <source>
        <dbReference type="EMBL" id="SHF31163.1"/>
    </source>
</evidence>
<dbReference type="InterPro" id="IPR013767">
    <property type="entry name" value="PAS_fold"/>
</dbReference>
<feature type="domain" description="PAS" evidence="12">
    <location>
        <begin position="405"/>
        <end position="454"/>
    </location>
</feature>
<keyword evidence="8" id="KW-0902">Two-component regulatory system</keyword>
<feature type="domain" description="Histidine kinase" evidence="10">
    <location>
        <begin position="522"/>
        <end position="742"/>
    </location>
</feature>
<feature type="domain" description="PAS" evidence="12">
    <location>
        <begin position="135"/>
        <end position="206"/>
    </location>
</feature>
<keyword evidence="6" id="KW-0418">Kinase</keyword>
<keyword evidence="5" id="KW-0547">Nucleotide-binding</keyword>